<name>A0A915J7S7_ROMCU</name>
<keyword evidence="1" id="KW-1185">Reference proteome</keyword>
<accession>A0A915J7S7</accession>
<proteinExistence type="predicted"/>
<dbReference type="AlphaFoldDB" id="A0A915J7S7"/>
<organism evidence="1 2">
    <name type="scientific">Romanomermis culicivorax</name>
    <name type="common">Nematode worm</name>
    <dbReference type="NCBI Taxonomy" id="13658"/>
    <lineage>
        <taxon>Eukaryota</taxon>
        <taxon>Metazoa</taxon>
        <taxon>Ecdysozoa</taxon>
        <taxon>Nematoda</taxon>
        <taxon>Enoplea</taxon>
        <taxon>Dorylaimia</taxon>
        <taxon>Mermithida</taxon>
        <taxon>Mermithoidea</taxon>
        <taxon>Mermithidae</taxon>
        <taxon>Romanomermis</taxon>
    </lineage>
</organism>
<sequence>MIRDPIPERLFQSLNVRLVRLVNNGLFYDNFVVGPILIHEIAPVILNEYNALTIKHQTTAMTCKMIDDDDDTTINNTTKIVGEGCDATKIVGEGGDTTKVVGVGWDATKIV</sequence>
<reference evidence="2" key="1">
    <citation type="submission" date="2022-11" db="UniProtKB">
        <authorList>
            <consortium name="WormBaseParasite"/>
        </authorList>
    </citation>
    <scope>IDENTIFICATION</scope>
</reference>
<evidence type="ECO:0000313" key="2">
    <source>
        <dbReference type="WBParaSite" id="nRc.2.0.1.t21803-RA"/>
    </source>
</evidence>
<dbReference type="Proteomes" id="UP000887565">
    <property type="component" value="Unplaced"/>
</dbReference>
<protein>
    <submittedName>
        <fullName evidence="2">Uncharacterized protein</fullName>
    </submittedName>
</protein>
<dbReference type="WBParaSite" id="nRc.2.0.1.t21803-RA">
    <property type="protein sequence ID" value="nRc.2.0.1.t21803-RA"/>
    <property type="gene ID" value="nRc.2.0.1.g21803"/>
</dbReference>
<evidence type="ECO:0000313" key="1">
    <source>
        <dbReference type="Proteomes" id="UP000887565"/>
    </source>
</evidence>